<accession>A0AAV5JHK1</accession>
<reference evidence="1 2" key="1">
    <citation type="journal article" date="2021" name="Commun. Biol.">
        <title>The genome of Shorea leprosula (Dipterocarpaceae) highlights the ecological relevance of drought in aseasonal tropical rainforests.</title>
        <authorList>
            <person name="Ng K.K.S."/>
            <person name="Kobayashi M.J."/>
            <person name="Fawcett J.A."/>
            <person name="Hatakeyama M."/>
            <person name="Paape T."/>
            <person name="Ng C.H."/>
            <person name="Ang C.C."/>
            <person name="Tnah L.H."/>
            <person name="Lee C.T."/>
            <person name="Nishiyama T."/>
            <person name="Sese J."/>
            <person name="O'Brien M.J."/>
            <person name="Copetti D."/>
            <person name="Mohd Noor M.I."/>
            <person name="Ong R.C."/>
            <person name="Putra M."/>
            <person name="Sireger I.Z."/>
            <person name="Indrioko S."/>
            <person name="Kosugi Y."/>
            <person name="Izuno A."/>
            <person name="Isagi Y."/>
            <person name="Lee S.L."/>
            <person name="Shimizu K.K."/>
        </authorList>
    </citation>
    <scope>NUCLEOTIDE SEQUENCE [LARGE SCALE GENOMIC DNA]</scope>
    <source>
        <strain evidence="1">214</strain>
    </source>
</reference>
<dbReference type="EMBL" id="BPVZ01000037">
    <property type="protein sequence ID" value="GKV13032.1"/>
    <property type="molecule type" value="Genomic_DNA"/>
</dbReference>
<evidence type="ECO:0000313" key="1">
    <source>
        <dbReference type="EMBL" id="GKV13032.1"/>
    </source>
</evidence>
<sequence>MPKLLGVNSLQRAHLIHGIPNGDNGTWGKLPSLFPFFIAYADKVNMNNSF</sequence>
<dbReference type="Proteomes" id="UP001054252">
    <property type="component" value="Unassembled WGS sequence"/>
</dbReference>
<comment type="caution">
    <text evidence="1">The sequence shown here is derived from an EMBL/GenBank/DDBJ whole genome shotgun (WGS) entry which is preliminary data.</text>
</comment>
<organism evidence="1 2">
    <name type="scientific">Rubroshorea leprosula</name>
    <dbReference type="NCBI Taxonomy" id="152421"/>
    <lineage>
        <taxon>Eukaryota</taxon>
        <taxon>Viridiplantae</taxon>
        <taxon>Streptophyta</taxon>
        <taxon>Embryophyta</taxon>
        <taxon>Tracheophyta</taxon>
        <taxon>Spermatophyta</taxon>
        <taxon>Magnoliopsida</taxon>
        <taxon>eudicotyledons</taxon>
        <taxon>Gunneridae</taxon>
        <taxon>Pentapetalae</taxon>
        <taxon>rosids</taxon>
        <taxon>malvids</taxon>
        <taxon>Malvales</taxon>
        <taxon>Dipterocarpaceae</taxon>
        <taxon>Rubroshorea</taxon>
    </lineage>
</organism>
<evidence type="ECO:0000313" key="2">
    <source>
        <dbReference type="Proteomes" id="UP001054252"/>
    </source>
</evidence>
<name>A0AAV5JHK1_9ROSI</name>
<gene>
    <name evidence="1" type="ORF">SLEP1_g24109</name>
</gene>
<dbReference type="AlphaFoldDB" id="A0AAV5JHK1"/>
<keyword evidence="2" id="KW-1185">Reference proteome</keyword>
<proteinExistence type="predicted"/>
<protein>
    <submittedName>
        <fullName evidence="1">Uncharacterized protein</fullName>
    </submittedName>
</protein>